<evidence type="ECO:0000259" key="3">
    <source>
        <dbReference type="Pfam" id="PF12416"/>
    </source>
</evidence>
<dbReference type="RefSeq" id="XP_018323489.1">
    <property type="nucleotide sequence ID" value="XM_018467987.1"/>
</dbReference>
<protein>
    <submittedName>
        <fullName evidence="5">Uncharacterized protein LOC108735819</fullName>
    </submittedName>
</protein>
<dbReference type="InParanoid" id="A0A1W4WHS7"/>
<name>A0A1W4WHS7_AGRPL</name>
<dbReference type="STRING" id="224129.A0A1W4WHS7"/>
<dbReference type="GeneID" id="108735819"/>
<feature type="region of interest" description="Disordered" evidence="2">
    <location>
        <begin position="384"/>
        <end position="421"/>
    </location>
</feature>
<feature type="coiled-coil region" evidence="1">
    <location>
        <begin position="755"/>
        <end position="852"/>
    </location>
</feature>
<feature type="domain" description="DUF3668" evidence="3">
    <location>
        <begin position="184"/>
        <end position="313"/>
    </location>
</feature>
<accession>A0A1W4WHS7</accession>
<reference evidence="5" key="1">
    <citation type="submission" date="2025-08" db="UniProtKB">
        <authorList>
            <consortium name="RefSeq"/>
        </authorList>
    </citation>
    <scope>IDENTIFICATION</scope>
    <source>
        <tissue evidence="5">Entire body</tissue>
    </source>
</reference>
<dbReference type="KEGG" id="apln:108735819"/>
<dbReference type="PANTHER" id="PTHR21574:SF0">
    <property type="entry name" value="CENTROSOMAL PROTEIN OF 120 KDA"/>
    <property type="match status" value="1"/>
</dbReference>
<dbReference type="Proteomes" id="UP000192223">
    <property type="component" value="Unplaced"/>
</dbReference>
<dbReference type="Gene3D" id="2.60.40.150">
    <property type="entry name" value="C2 domain"/>
    <property type="match status" value="1"/>
</dbReference>
<feature type="compositionally biased region" description="Low complexity" evidence="2">
    <location>
        <begin position="386"/>
        <end position="397"/>
    </location>
</feature>
<dbReference type="InterPro" id="IPR039893">
    <property type="entry name" value="CEP120-like"/>
</dbReference>
<keyword evidence="4" id="KW-1185">Reference proteome</keyword>
<evidence type="ECO:0000313" key="5">
    <source>
        <dbReference type="RefSeq" id="XP_018323489.1"/>
    </source>
</evidence>
<dbReference type="InterPro" id="IPR022136">
    <property type="entry name" value="DUF3668"/>
</dbReference>
<evidence type="ECO:0000256" key="1">
    <source>
        <dbReference type="SAM" id="Coils"/>
    </source>
</evidence>
<dbReference type="InterPro" id="IPR035892">
    <property type="entry name" value="C2_domain_sf"/>
</dbReference>
<keyword evidence="1" id="KW-0175">Coiled coil</keyword>
<evidence type="ECO:0000256" key="2">
    <source>
        <dbReference type="SAM" id="MobiDB-lite"/>
    </source>
</evidence>
<dbReference type="GO" id="GO:0005813">
    <property type="term" value="C:centrosome"/>
    <property type="evidence" value="ECO:0007669"/>
    <property type="project" value="TreeGrafter"/>
</dbReference>
<evidence type="ECO:0000313" key="4">
    <source>
        <dbReference type="Proteomes" id="UP000192223"/>
    </source>
</evidence>
<gene>
    <name evidence="5" type="primary">LOC108735819</name>
</gene>
<sequence length="921" mass="105574">MNEINGKYVNVVLSVEEGRGMDFLKNHVQIVTNFNGRILESDYVEPEECPLFNTELVWETEKKDLRKIRSANTPLRVDVRTFDANNRKVRIGYLLLNPRSAIVLTKQSAGTSHFKWHKLLGVPPEFKSSHPELFISLTIRDHVPEVQEQTGSSVSAQVIEEENESSGEEQAEKIAPVFPVKYFEDGFIQVGEDNQITRSFYLSISIKNATNLDLLLPEVLVFTNNREKYYLSFSMFGIVIKTKPFWKELHQSFVLNEKVVISLLSSYEVLRAFFEEHCEVLVRFYCGRDKLGMTKINVQNLFSSKEELKIYTVSENCRFKYPSPHGIVPVGAKGRKPSIEVETTLECRELPSHLLNKIHGCENGTQNLYGFGSGDDVVQDEKVEYTSAQSSPQSPTTIEGANEAQEKSPNPLGSPIHSAGGERCDSAKKTLEIEVLHARQTDKKSASVQELTESREDCITTRSEGSFLENVPGLALLTPVLDSCMVIKDKYQKFSLDIALDKIYWRTPPKTTQFSIKFKHPKANSFYIISPSVSDSSEDTTLEGARCRLYYISTSEEIKKLLYSWPAKIVLIDETDNPVSEEVDVYTVAFLSRDRKECSYQADLKSIKSFDVIAKLFITLYLQEQSLTFSAKDKEGELQPAVLDEKVAVKELEELDKWKEEEKAKFLTELKVLQNKHISVLQEDWIGRKNELEEKLTKNVAKIKVLKKELQAAVTKMKLKDQIVKRQNERIMSTNIQTEIERFSSHDRKDLIQTVFKLEQQNLALKELVDEQQSEIEQIKKTALTKEQTTYLLQDLRGLEEKFEEAQKTKNYFKEQWKNAVREIHELRTEDQRQIKNKLQTHREELSQLSLDNLFKNEAESLDKDVGSLTSPRRRSPEKALSDVSSLGGISTFLGPKTEYYRDPNSFYQNVIAGYTFIHDN</sequence>
<dbReference type="OrthoDB" id="332250at2759"/>
<dbReference type="GO" id="GO:1903724">
    <property type="term" value="P:positive regulation of centriole elongation"/>
    <property type="evidence" value="ECO:0007669"/>
    <property type="project" value="TreeGrafter"/>
</dbReference>
<proteinExistence type="predicted"/>
<feature type="region of interest" description="Disordered" evidence="2">
    <location>
        <begin position="863"/>
        <end position="882"/>
    </location>
</feature>
<organism evidence="4 5">
    <name type="scientific">Agrilus planipennis</name>
    <name type="common">Emerald ash borer</name>
    <name type="synonym">Agrilus marcopoli</name>
    <dbReference type="NCBI Taxonomy" id="224129"/>
    <lineage>
        <taxon>Eukaryota</taxon>
        <taxon>Metazoa</taxon>
        <taxon>Ecdysozoa</taxon>
        <taxon>Arthropoda</taxon>
        <taxon>Hexapoda</taxon>
        <taxon>Insecta</taxon>
        <taxon>Pterygota</taxon>
        <taxon>Neoptera</taxon>
        <taxon>Endopterygota</taxon>
        <taxon>Coleoptera</taxon>
        <taxon>Polyphaga</taxon>
        <taxon>Elateriformia</taxon>
        <taxon>Buprestoidea</taxon>
        <taxon>Buprestidae</taxon>
        <taxon>Agrilinae</taxon>
        <taxon>Agrilus</taxon>
    </lineage>
</organism>
<dbReference type="PANTHER" id="PTHR21574">
    <property type="entry name" value="CENTROSOMAL PROTEIN OF 120 KDA"/>
    <property type="match status" value="1"/>
</dbReference>
<dbReference type="Pfam" id="PF12416">
    <property type="entry name" value="DUF3668"/>
    <property type="match status" value="1"/>
</dbReference>
<dbReference type="AlphaFoldDB" id="A0A1W4WHS7"/>